<comment type="subcellular location">
    <subcellularLocation>
        <location evidence="2">Secreted</location>
    </subcellularLocation>
</comment>
<evidence type="ECO:0000256" key="15">
    <source>
        <dbReference type="SAM" id="MobiDB-lite"/>
    </source>
</evidence>
<feature type="region of interest" description="Disordered" evidence="15">
    <location>
        <begin position="504"/>
        <end position="527"/>
    </location>
</feature>
<evidence type="ECO:0000256" key="11">
    <source>
        <dbReference type="ARBA" id="ARBA00022833"/>
    </source>
</evidence>
<evidence type="ECO:0000256" key="4">
    <source>
        <dbReference type="ARBA" id="ARBA00011245"/>
    </source>
</evidence>
<evidence type="ECO:0000256" key="6">
    <source>
        <dbReference type="ARBA" id="ARBA00022525"/>
    </source>
</evidence>
<dbReference type="GO" id="GO:0046872">
    <property type="term" value="F:metal ion binding"/>
    <property type="evidence" value="ECO:0007669"/>
    <property type="project" value="UniProtKB-KW"/>
</dbReference>
<feature type="domain" description="Peptidase M28" evidence="17">
    <location>
        <begin position="253"/>
        <end position="468"/>
    </location>
</feature>
<keyword evidence="11 14" id="KW-0862">Zinc</keyword>
<dbReference type="InterPro" id="IPR045175">
    <property type="entry name" value="M28_fam"/>
</dbReference>
<comment type="caution">
    <text evidence="18">The sequence shown here is derived from an EMBL/GenBank/DDBJ whole genome shotgun (WGS) entry which is preliminary data.</text>
</comment>
<evidence type="ECO:0000256" key="3">
    <source>
        <dbReference type="ARBA" id="ARBA00005957"/>
    </source>
</evidence>
<dbReference type="Gene3D" id="3.50.30.30">
    <property type="match status" value="1"/>
</dbReference>
<dbReference type="InterPro" id="IPR003137">
    <property type="entry name" value="PA_domain"/>
</dbReference>
<feature type="region of interest" description="Disordered" evidence="15">
    <location>
        <begin position="24"/>
        <end position="46"/>
    </location>
</feature>
<keyword evidence="12" id="KW-0482">Metalloprotease</keyword>
<dbReference type="AlphaFoldDB" id="A0A175WJZ7"/>
<sequence>MKFTTASLLSLALPALVSAGGGKGGGTWNGGHGGHGGGHGGSDKRPLVESEKLQSLMKAHDLLAGSQKLQHLADAHGGNRAFGSGGHNATVDYIYKTLKALNYYDVVKQPFTELFSQGSAELTVGEQSIEAQIMTYTPGGQATAPIVALANLGCTPADYPAEVAGNIALVLRGECAFSEKSVSAKAAGALAIIVYNNVEGSLAGTLGTPFLDYAPIVGISQEDGQAILDQLSQGAVTATLNIDAIVEERVNFNVIAETKQGDHNNVLVVGGHSDSVAAGPGINDDGSGTIGILTVAKALAKFRVNNAVRFAFWGAEEFGLLGSYFYMNSINGSEAEMAKIRAYLNFDMIASPNYILGIYDGDGNAFNLTGPAGSNVIEKDFEDFFESNGSPSVPTAFSGRSDYAAFIENGIPSGGLFTGAEVLKTEEEAALFGGEAGVAYDVNYHRAGDTVDNLNMDAFLLNTKAIANSVAKYARSFESLPAVNINERRWEADRAKMLRRNAERQGHGHGHGHTHFVSGPCGGGSLI</sequence>
<dbReference type="GO" id="GO:0008235">
    <property type="term" value="F:metalloexopeptidase activity"/>
    <property type="evidence" value="ECO:0007669"/>
    <property type="project" value="InterPro"/>
</dbReference>
<dbReference type="SUPFAM" id="SSF52025">
    <property type="entry name" value="PA domain"/>
    <property type="match status" value="1"/>
</dbReference>
<keyword evidence="7 14" id="KW-0645">Protease</keyword>
<dbReference type="CDD" id="cd02130">
    <property type="entry name" value="PA_ScAPY_like"/>
    <property type="match status" value="1"/>
</dbReference>
<organism evidence="18 19">
    <name type="scientific">Madurella mycetomatis</name>
    <dbReference type="NCBI Taxonomy" id="100816"/>
    <lineage>
        <taxon>Eukaryota</taxon>
        <taxon>Fungi</taxon>
        <taxon>Dikarya</taxon>
        <taxon>Ascomycota</taxon>
        <taxon>Pezizomycotina</taxon>
        <taxon>Sordariomycetes</taxon>
        <taxon>Sordariomycetidae</taxon>
        <taxon>Sordariales</taxon>
        <taxon>Sordariales incertae sedis</taxon>
        <taxon>Madurella</taxon>
    </lineage>
</organism>
<evidence type="ECO:0000256" key="13">
    <source>
        <dbReference type="ARBA" id="ARBA00023180"/>
    </source>
</evidence>
<dbReference type="SUPFAM" id="SSF53187">
    <property type="entry name" value="Zn-dependent exopeptidases"/>
    <property type="match status" value="1"/>
</dbReference>
<keyword evidence="8 14" id="KW-0479">Metal-binding</keyword>
<evidence type="ECO:0000259" key="17">
    <source>
        <dbReference type="Pfam" id="PF04389"/>
    </source>
</evidence>
<evidence type="ECO:0000256" key="9">
    <source>
        <dbReference type="ARBA" id="ARBA00022729"/>
    </source>
</evidence>
<dbReference type="PANTHER" id="PTHR12147">
    <property type="entry name" value="METALLOPEPTIDASE M28 FAMILY MEMBER"/>
    <property type="match status" value="1"/>
</dbReference>
<feature type="domain" description="PA" evidence="16">
    <location>
        <begin position="143"/>
        <end position="227"/>
    </location>
</feature>
<name>A0A175WJZ7_9PEZI</name>
<dbReference type="PANTHER" id="PTHR12147:SF57">
    <property type="entry name" value="PEPTIDE HYDROLASE"/>
    <property type="match status" value="1"/>
</dbReference>
<evidence type="ECO:0000256" key="14">
    <source>
        <dbReference type="RuleBase" id="RU361240"/>
    </source>
</evidence>
<evidence type="ECO:0000313" key="18">
    <source>
        <dbReference type="EMBL" id="KXX83300.1"/>
    </source>
</evidence>
<evidence type="ECO:0000256" key="10">
    <source>
        <dbReference type="ARBA" id="ARBA00022801"/>
    </source>
</evidence>
<keyword evidence="9 14" id="KW-0732">Signal</keyword>
<dbReference type="VEuPathDB" id="FungiDB:MMYC01_200199"/>
<dbReference type="FunFam" id="3.40.630.10:FF:000054">
    <property type="entry name" value="Peptide hydrolase"/>
    <property type="match status" value="1"/>
</dbReference>
<dbReference type="GO" id="GO:0006508">
    <property type="term" value="P:proteolysis"/>
    <property type="evidence" value="ECO:0007669"/>
    <property type="project" value="UniProtKB-KW"/>
</dbReference>
<dbReference type="GO" id="GO:0004177">
    <property type="term" value="F:aminopeptidase activity"/>
    <property type="evidence" value="ECO:0007669"/>
    <property type="project" value="UniProtKB-KW"/>
</dbReference>
<dbReference type="OrthoDB" id="10013407at2759"/>
<dbReference type="InterPro" id="IPR046450">
    <property type="entry name" value="PA_dom_sf"/>
</dbReference>
<feature type="signal peptide" evidence="14">
    <location>
        <begin position="1"/>
        <end position="19"/>
    </location>
</feature>
<evidence type="ECO:0000259" key="16">
    <source>
        <dbReference type="Pfam" id="PF02225"/>
    </source>
</evidence>
<dbReference type="Pfam" id="PF02225">
    <property type="entry name" value="PA"/>
    <property type="match status" value="1"/>
</dbReference>
<reference evidence="18 19" key="1">
    <citation type="journal article" date="2016" name="Genome Announc.">
        <title>Genome Sequence of Madurella mycetomatis mm55, Isolated from a Human Mycetoma Case in Sudan.</title>
        <authorList>
            <person name="Smit S."/>
            <person name="Derks M.F."/>
            <person name="Bervoets S."/>
            <person name="Fahal A."/>
            <person name="van Leeuwen W."/>
            <person name="van Belkum A."/>
            <person name="van de Sande W.W."/>
        </authorList>
    </citation>
    <scope>NUCLEOTIDE SEQUENCE [LARGE SCALE GENOMIC DNA]</scope>
    <source>
        <strain evidence="19">mm55</strain>
    </source>
</reference>
<keyword evidence="10 14" id="KW-0378">Hydrolase</keyword>
<evidence type="ECO:0000256" key="12">
    <source>
        <dbReference type="ARBA" id="ARBA00023049"/>
    </source>
</evidence>
<proteinExistence type="inferred from homology"/>
<evidence type="ECO:0000256" key="7">
    <source>
        <dbReference type="ARBA" id="ARBA00022670"/>
    </source>
</evidence>
<evidence type="ECO:0000256" key="5">
    <source>
        <dbReference type="ARBA" id="ARBA00022438"/>
    </source>
</evidence>
<keyword evidence="6" id="KW-0964">Secreted</keyword>
<accession>A0A175WJZ7</accession>
<dbReference type="InterPro" id="IPR007484">
    <property type="entry name" value="Peptidase_M28"/>
</dbReference>
<dbReference type="CDD" id="cd03876">
    <property type="entry name" value="M28_SGAP_like"/>
    <property type="match status" value="1"/>
</dbReference>
<comment type="cofactor">
    <cofactor evidence="1">
        <name>Zn(2+)</name>
        <dbReference type="ChEBI" id="CHEBI:29105"/>
    </cofactor>
</comment>
<evidence type="ECO:0000313" key="19">
    <source>
        <dbReference type="Proteomes" id="UP000078237"/>
    </source>
</evidence>
<dbReference type="Gene3D" id="3.40.630.10">
    <property type="entry name" value="Zn peptidases"/>
    <property type="match status" value="1"/>
</dbReference>
<keyword evidence="5 18" id="KW-0031">Aminopeptidase</keyword>
<protein>
    <recommendedName>
        <fullName evidence="14">Peptide hydrolase</fullName>
        <ecNumber evidence="14">3.4.-.-</ecNumber>
    </recommendedName>
</protein>
<dbReference type="InterPro" id="IPR041756">
    <property type="entry name" value="M28_SGAP-like"/>
</dbReference>
<keyword evidence="19" id="KW-1185">Reference proteome</keyword>
<dbReference type="Pfam" id="PF04389">
    <property type="entry name" value="Peptidase_M28"/>
    <property type="match status" value="1"/>
</dbReference>
<dbReference type="FunFam" id="3.50.30.30:FF:000030">
    <property type="entry name" value="Peptide hydrolase"/>
    <property type="match status" value="1"/>
</dbReference>
<dbReference type="STRING" id="100816.A0A175WJZ7"/>
<comment type="similarity">
    <text evidence="3">Belongs to the peptidase M28 family. M28A subfamily.</text>
</comment>
<evidence type="ECO:0000256" key="1">
    <source>
        <dbReference type="ARBA" id="ARBA00001947"/>
    </source>
</evidence>
<evidence type="ECO:0000256" key="2">
    <source>
        <dbReference type="ARBA" id="ARBA00004613"/>
    </source>
</evidence>
<keyword evidence="13" id="KW-0325">Glycoprotein</keyword>
<dbReference type="EC" id="3.4.-.-" evidence="14"/>
<feature type="compositionally biased region" description="Gly residues" evidence="15">
    <location>
        <begin position="24"/>
        <end position="40"/>
    </location>
</feature>
<evidence type="ECO:0000256" key="8">
    <source>
        <dbReference type="ARBA" id="ARBA00022723"/>
    </source>
</evidence>
<dbReference type="EMBL" id="LCTW02000002">
    <property type="protein sequence ID" value="KXX83300.1"/>
    <property type="molecule type" value="Genomic_DNA"/>
</dbReference>
<dbReference type="GO" id="GO:0005576">
    <property type="term" value="C:extracellular region"/>
    <property type="evidence" value="ECO:0007669"/>
    <property type="project" value="UniProtKB-SubCell"/>
</dbReference>
<gene>
    <name evidence="18" type="ORF">MMYC01_200199</name>
</gene>
<comment type="subunit">
    <text evidence="4">Monomer.</text>
</comment>
<feature type="chain" id="PRO_5007948543" description="Peptide hydrolase" evidence="14">
    <location>
        <begin position="20"/>
        <end position="527"/>
    </location>
</feature>
<dbReference type="Proteomes" id="UP000078237">
    <property type="component" value="Unassembled WGS sequence"/>
</dbReference>